<organism evidence="2 3">
    <name type="scientific">Breznakia pachnodae</name>
    <dbReference type="NCBI Taxonomy" id="265178"/>
    <lineage>
        <taxon>Bacteria</taxon>
        <taxon>Bacillati</taxon>
        <taxon>Bacillota</taxon>
        <taxon>Erysipelotrichia</taxon>
        <taxon>Erysipelotrichales</taxon>
        <taxon>Erysipelotrichaceae</taxon>
        <taxon>Breznakia</taxon>
    </lineage>
</organism>
<evidence type="ECO:0000256" key="1">
    <source>
        <dbReference type="SAM" id="SignalP"/>
    </source>
</evidence>
<accession>A0ABU0E3W3</accession>
<keyword evidence="1" id="KW-0732">Signal</keyword>
<evidence type="ECO:0000313" key="2">
    <source>
        <dbReference type="EMBL" id="MDQ0361592.1"/>
    </source>
</evidence>
<proteinExistence type="predicted"/>
<dbReference type="RefSeq" id="WP_307408456.1">
    <property type="nucleotide sequence ID" value="NZ_JAUSUR010000004.1"/>
</dbReference>
<dbReference type="Proteomes" id="UP001230220">
    <property type="component" value="Unassembled WGS sequence"/>
</dbReference>
<feature type="chain" id="PRO_5046195085" evidence="1">
    <location>
        <begin position="31"/>
        <end position="120"/>
    </location>
</feature>
<dbReference type="EMBL" id="JAUSUR010000004">
    <property type="protein sequence ID" value="MDQ0361592.1"/>
    <property type="molecule type" value="Genomic_DNA"/>
</dbReference>
<evidence type="ECO:0000313" key="3">
    <source>
        <dbReference type="Proteomes" id="UP001230220"/>
    </source>
</evidence>
<keyword evidence="3" id="KW-1185">Reference proteome</keyword>
<feature type="signal peptide" evidence="1">
    <location>
        <begin position="1"/>
        <end position="30"/>
    </location>
</feature>
<protein>
    <submittedName>
        <fullName evidence="2">Uncharacterized protein</fullName>
    </submittedName>
</protein>
<reference evidence="2 3" key="1">
    <citation type="submission" date="2023-07" db="EMBL/GenBank/DDBJ databases">
        <title>Genomic Encyclopedia of Type Strains, Phase IV (KMG-IV): sequencing the most valuable type-strain genomes for metagenomic binning, comparative biology and taxonomic classification.</title>
        <authorList>
            <person name="Goeker M."/>
        </authorList>
    </citation>
    <scope>NUCLEOTIDE SEQUENCE [LARGE SCALE GENOMIC DNA]</scope>
    <source>
        <strain evidence="2 3">DSM 16784</strain>
    </source>
</reference>
<gene>
    <name evidence="2" type="ORF">J2S15_002342</name>
</gene>
<comment type="caution">
    <text evidence="2">The sequence shown here is derived from an EMBL/GenBank/DDBJ whole genome shotgun (WGS) entry which is preliminary data.</text>
</comment>
<name>A0ABU0E3W3_9FIRM</name>
<sequence length="120" mass="13239">MKIKKLIRKYALLVFVLACVFNATSFSVSAGSGSIMRYTSSGSATIGDSKNLKAVWSKTWQFDGDMMDGRLQGYGNQKRVTAKLGSEGTVGSWVSATSWNAYTKDLGPWGGSYWVKFEWK</sequence>